<organism evidence="1 2">
    <name type="scientific">Komagataeibacter medellinensis (strain NBRC 3288 / BCRC 11682 / LMG 1693 / Kondo 51)</name>
    <name type="common">Gluconacetobacter medellinensis</name>
    <dbReference type="NCBI Taxonomy" id="634177"/>
    <lineage>
        <taxon>Bacteria</taxon>
        <taxon>Pseudomonadati</taxon>
        <taxon>Pseudomonadota</taxon>
        <taxon>Alphaproteobacteria</taxon>
        <taxon>Acetobacterales</taxon>
        <taxon>Acetobacteraceae</taxon>
        <taxon>Komagataeibacter</taxon>
    </lineage>
</organism>
<accession>G2I7C8</accession>
<dbReference type="KEGG" id="gxy:GLX_16130"/>
<evidence type="ECO:0000313" key="1">
    <source>
        <dbReference type="EMBL" id="BAK84025.1"/>
    </source>
</evidence>
<dbReference type="HOGENOM" id="CLU_2973536_0_0_5"/>
<name>G2I7C8_KOMMN</name>
<proteinExistence type="predicted"/>
<reference evidence="2" key="1">
    <citation type="journal article" date="2011" name="J. Bacteriol.">
        <title>Complete genome sequence of NBRC 3288, a unique cellulose-nonproducing strain of Gluconacetobacter xylinus isolated from vinegar.</title>
        <authorList>
            <person name="Ogino H."/>
            <person name="Azuma Y."/>
            <person name="Hosoyama A."/>
            <person name="Nakazawa H."/>
            <person name="Matsutani M."/>
            <person name="Hasegawa A."/>
            <person name="Otsuyama K."/>
            <person name="Matsushita K."/>
            <person name="Fujita N."/>
            <person name="Shirai M."/>
        </authorList>
    </citation>
    <scope>NUCLEOTIDE SEQUENCE [LARGE SCALE GENOMIC DNA]</scope>
    <source>
        <strain evidence="2">NBRC 3288 / BCRC 11682 / LMG 1693</strain>
    </source>
</reference>
<evidence type="ECO:0000313" key="2">
    <source>
        <dbReference type="Proteomes" id="UP000009044"/>
    </source>
</evidence>
<dbReference type="EMBL" id="AP012159">
    <property type="protein sequence ID" value="BAK84025.1"/>
    <property type="molecule type" value="Genomic_DNA"/>
</dbReference>
<dbReference type="Proteomes" id="UP000009044">
    <property type="component" value="Chromosome"/>
</dbReference>
<dbReference type="AlphaFoldDB" id="G2I7C8"/>
<gene>
    <name evidence="1" type="ordered locus">GLX_16130</name>
</gene>
<sequence>MAAHDLSVFSLRMAMRLNALSLQKTFSMRWPTLQGAIEGAPVDAVFALENDHAGTLRV</sequence>
<protein>
    <submittedName>
        <fullName evidence="1">Uncharacterized protein</fullName>
    </submittedName>
</protein>